<gene>
    <name evidence="1" type="ORF">SAMN05216555_1128</name>
</gene>
<name>A0A1G8UI01_9MICC</name>
<sequence>MRQKLKALSLGYFTREFPFKLHLPDVHDINNSMAERSGGPIRDNLRRSLEEMGGAPTRAYKVSPVKCPHHWSKTYGVFEPKAGHKQGEIVVEGRLAAYISIHRHGEFAIYTQIIGHGEDLGNGVLTLLFLAHSAATASRTLIIVRRFRVVVAAL</sequence>
<proteinExistence type="predicted"/>
<protein>
    <submittedName>
        <fullName evidence="1">Uncharacterized protein</fullName>
    </submittedName>
</protein>
<organism evidence="1 2">
    <name type="scientific">Arthrobacter cupressi</name>
    <dbReference type="NCBI Taxonomy" id="1045773"/>
    <lineage>
        <taxon>Bacteria</taxon>
        <taxon>Bacillati</taxon>
        <taxon>Actinomycetota</taxon>
        <taxon>Actinomycetes</taxon>
        <taxon>Micrococcales</taxon>
        <taxon>Micrococcaceae</taxon>
        <taxon>Arthrobacter</taxon>
    </lineage>
</organism>
<keyword evidence="2" id="KW-1185">Reference proteome</keyword>
<dbReference type="EMBL" id="FNEI01000012">
    <property type="protein sequence ID" value="SDJ53422.1"/>
    <property type="molecule type" value="Genomic_DNA"/>
</dbReference>
<dbReference type="STRING" id="1045773.SAMN05216555_1128"/>
<evidence type="ECO:0000313" key="1">
    <source>
        <dbReference type="EMBL" id="SDJ53422.1"/>
    </source>
</evidence>
<reference evidence="2" key="1">
    <citation type="submission" date="2016-10" db="EMBL/GenBank/DDBJ databases">
        <authorList>
            <person name="Varghese N."/>
            <person name="Submissions S."/>
        </authorList>
    </citation>
    <scope>NUCLEOTIDE SEQUENCE [LARGE SCALE GENOMIC DNA]</scope>
    <source>
        <strain evidence="2">CGMCC 1.10783</strain>
    </source>
</reference>
<evidence type="ECO:0000313" key="2">
    <source>
        <dbReference type="Proteomes" id="UP000182130"/>
    </source>
</evidence>
<dbReference type="AlphaFoldDB" id="A0A1G8UI01"/>
<dbReference type="Proteomes" id="UP000182130">
    <property type="component" value="Unassembled WGS sequence"/>
</dbReference>
<accession>A0A1G8UI01</accession>